<dbReference type="EMBL" id="JAANYQ010000001">
    <property type="protein sequence ID" value="KAF4126530.1"/>
    <property type="molecule type" value="Genomic_DNA"/>
</dbReference>
<name>A0A9P5D885_9HYPO</name>
<feature type="region of interest" description="Disordered" evidence="2">
    <location>
        <begin position="1"/>
        <end position="40"/>
    </location>
</feature>
<comment type="similarity">
    <text evidence="1">Belongs to the methyltransferase superfamily. LaeA methyltransferase family.</text>
</comment>
<dbReference type="Proteomes" id="UP000749293">
    <property type="component" value="Unassembled WGS sequence"/>
</dbReference>
<dbReference type="SUPFAM" id="SSF53335">
    <property type="entry name" value="S-adenosyl-L-methionine-dependent methyltransferases"/>
    <property type="match status" value="1"/>
</dbReference>
<dbReference type="GO" id="GO:0008168">
    <property type="term" value="F:methyltransferase activity"/>
    <property type="evidence" value="ECO:0007669"/>
    <property type="project" value="TreeGrafter"/>
</dbReference>
<dbReference type="PANTHER" id="PTHR43591:SF10">
    <property type="entry name" value="ABC TRANSMEMBRANE TYPE-1 DOMAIN-CONTAINING PROTEIN-RELATED"/>
    <property type="match status" value="1"/>
</dbReference>
<dbReference type="InterPro" id="IPR029063">
    <property type="entry name" value="SAM-dependent_MTases_sf"/>
</dbReference>
<dbReference type="AlphaFoldDB" id="A0A9P5D885"/>
<dbReference type="GeneID" id="55966496"/>
<dbReference type="CDD" id="cd02440">
    <property type="entry name" value="AdoMet_MTases"/>
    <property type="match status" value="1"/>
</dbReference>
<gene>
    <name evidence="3" type="ORF">GMORB2_0266</name>
</gene>
<dbReference type="RefSeq" id="XP_035325182.1">
    <property type="nucleotide sequence ID" value="XM_035462252.1"/>
</dbReference>
<sequence length="349" mass="38548">MRQDDGLQGTSAPPPRSGAAASAADRLEPATEQGEEDEFNLIEGYETASTGSTSVTSSIYAHTYENGRRYAHFKNGRYPIPNDDQEQDREDMKHAMFMELMDGQLFYAPIGDDPRVILDVGTGTGLWAIDAGDRFPGARVRGIDLAPIQPAWVPPNVDFLVDDFENDFITRDCDLIHFRFIASILKVKTVPAILGNAYQALKPGGWIEMQELCGAPLCDDGTMPDDDPVKKMYDLAAQAFARFDADVRLASDLGTHLREAGFENVKCIVKKVPIGVWAKDKTLRLIGLYQKTAILQLMPALAGRPFEALGMAKAESEIVLSLARKGLEDTGAHRYFNYYFWYAQKPGAA</sequence>
<dbReference type="PANTHER" id="PTHR43591">
    <property type="entry name" value="METHYLTRANSFERASE"/>
    <property type="match status" value="1"/>
</dbReference>
<dbReference type="Pfam" id="PF13489">
    <property type="entry name" value="Methyltransf_23"/>
    <property type="match status" value="1"/>
</dbReference>
<comment type="caution">
    <text evidence="3">The sequence shown here is derived from an EMBL/GenBank/DDBJ whole genome shotgun (WGS) entry which is preliminary data.</text>
</comment>
<accession>A0A9P5D885</accession>
<reference evidence="3" key="1">
    <citation type="submission" date="2020-03" db="EMBL/GenBank/DDBJ databases">
        <title>Site-based positive gene gene selection in Geosmithia morbida across the United States reveals a broad range of putative effectors and factors for local host and environmental adapation.</title>
        <authorList>
            <person name="Onufrak A."/>
            <person name="Murdoch R.W."/>
            <person name="Gazis R."/>
            <person name="Huff M."/>
            <person name="Staton M."/>
            <person name="Klingeman W."/>
            <person name="Hadziabdic D."/>
        </authorList>
    </citation>
    <scope>NUCLEOTIDE SEQUENCE</scope>
    <source>
        <strain evidence="3">1262</strain>
    </source>
</reference>
<proteinExistence type="inferred from homology"/>
<evidence type="ECO:0000256" key="1">
    <source>
        <dbReference type="ARBA" id="ARBA00038158"/>
    </source>
</evidence>
<evidence type="ECO:0000313" key="4">
    <source>
        <dbReference type="Proteomes" id="UP000749293"/>
    </source>
</evidence>
<protein>
    <submittedName>
        <fullName evidence="3">Conserved hypothetical, protein</fullName>
    </submittedName>
</protein>
<dbReference type="Gene3D" id="3.40.50.150">
    <property type="entry name" value="Vaccinia Virus protein VP39"/>
    <property type="match status" value="1"/>
</dbReference>
<organism evidence="3 4">
    <name type="scientific">Geosmithia morbida</name>
    <dbReference type="NCBI Taxonomy" id="1094350"/>
    <lineage>
        <taxon>Eukaryota</taxon>
        <taxon>Fungi</taxon>
        <taxon>Dikarya</taxon>
        <taxon>Ascomycota</taxon>
        <taxon>Pezizomycotina</taxon>
        <taxon>Sordariomycetes</taxon>
        <taxon>Hypocreomycetidae</taxon>
        <taxon>Hypocreales</taxon>
        <taxon>Bionectriaceae</taxon>
        <taxon>Geosmithia</taxon>
    </lineage>
</organism>
<evidence type="ECO:0000313" key="3">
    <source>
        <dbReference type="EMBL" id="KAF4126530.1"/>
    </source>
</evidence>
<dbReference type="OrthoDB" id="2013972at2759"/>
<keyword evidence="4" id="KW-1185">Reference proteome</keyword>
<evidence type="ECO:0000256" key="2">
    <source>
        <dbReference type="SAM" id="MobiDB-lite"/>
    </source>
</evidence>